<organism evidence="2 3">
    <name type="scientific">Brassica cretica</name>
    <name type="common">Mustard</name>
    <dbReference type="NCBI Taxonomy" id="69181"/>
    <lineage>
        <taxon>Eukaryota</taxon>
        <taxon>Viridiplantae</taxon>
        <taxon>Streptophyta</taxon>
        <taxon>Embryophyta</taxon>
        <taxon>Tracheophyta</taxon>
        <taxon>Spermatophyta</taxon>
        <taxon>Magnoliopsida</taxon>
        <taxon>eudicotyledons</taxon>
        <taxon>Gunneridae</taxon>
        <taxon>Pentapetalae</taxon>
        <taxon>rosids</taxon>
        <taxon>malvids</taxon>
        <taxon>Brassicales</taxon>
        <taxon>Brassicaceae</taxon>
        <taxon>Brassiceae</taxon>
        <taxon>Brassica</taxon>
    </lineage>
</organism>
<feature type="region of interest" description="Disordered" evidence="1">
    <location>
        <begin position="18"/>
        <end position="44"/>
    </location>
</feature>
<reference evidence="2" key="1">
    <citation type="submission" date="2019-12" db="EMBL/GenBank/DDBJ databases">
        <title>Genome sequencing and annotation of Brassica cretica.</title>
        <authorList>
            <person name="Studholme D.J."/>
            <person name="Sarris P.F."/>
        </authorList>
    </citation>
    <scope>NUCLEOTIDE SEQUENCE</scope>
    <source>
        <strain evidence="2">PFS-001/15</strain>
        <tissue evidence="2">Leaf</tissue>
    </source>
</reference>
<protein>
    <submittedName>
        <fullName evidence="2">Uncharacterized protein</fullName>
    </submittedName>
</protein>
<sequence length="169" mass="19072">MENIELGRESIDEDVMLSSDVETEESTVTELPTSIDTAQPEAGKSSLTELIDEEVVQTEPIGEELRLPLEDYLDPGRSYSNRSAIKIPGDDTKKSKFNADYYYQTSKTRKLAKAELRGSFCTDTFTITTLSSEIFELSPTPQSLTVFYFTINVPKSYIPEEKELNLKHL</sequence>
<dbReference type="EMBL" id="QGKW02000717">
    <property type="protein sequence ID" value="KAF2599811.1"/>
    <property type="molecule type" value="Genomic_DNA"/>
</dbReference>
<dbReference type="AlphaFoldDB" id="A0A8S9L173"/>
<name>A0A8S9L173_BRACR</name>
<accession>A0A8S9L173</accession>
<comment type="caution">
    <text evidence="2">The sequence shown here is derived from an EMBL/GenBank/DDBJ whole genome shotgun (WGS) entry which is preliminary data.</text>
</comment>
<dbReference type="Proteomes" id="UP000712281">
    <property type="component" value="Unassembled WGS sequence"/>
</dbReference>
<evidence type="ECO:0000313" key="3">
    <source>
        <dbReference type="Proteomes" id="UP000712281"/>
    </source>
</evidence>
<feature type="compositionally biased region" description="Acidic residues" evidence="1">
    <location>
        <begin position="18"/>
        <end position="27"/>
    </location>
</feature>
<gene>
    <name evidence="2" type="ORF">F2Q68_00008411</name>
</gene>
<proteinExistence type="predicted"/>
<evidence type="ECO:0000256" key="1">
    <source>
        <dbReference type="SAM" id="MobiDB-lite"/>
    </source>
</evidence>
<evidence type="ECO:0000313" key="2">
    <source>
        <dbReference type="EMBL" id="KAF2599811.1"/>
    </source>
</evidence>